<dbReference type="AlphaFoldDB" id="A0AA41BX28"/>
<dbReference type="InterPro" id="IPR036429">
    <property type="entry name" value="SpoA-like_sf"/>
</dbReference>
<sequence length="308" mass="34763">MRKVLSWDIEIQRVSEIWNAEGISVKFSLPPSNVPLLSFSADAEWQGLIDLHEWFFNVFPENSKLARESWSNEDVINLFKRCTYPLDLTPLELKYKQLMDPKLFNNNEDSPRPLLQLITPQGNLWISKLPKSLGNRSLPIICTQVINKIILTLDFSIGNSDISLGLLTELKVGDALLILHSNNKLYINNKKIGLYKQEGNSMSIDADYESEGNEQQFSNKPDDNVKAREVSLRSQIPVRLTFILQQSMITVAELECLFNGQVLPCDIDIGKKIVIQANGLNIGCGELIWVDEKPGILVSSLESKYAGE</sequence>
<evidence type="ECO:0000259" key="5">
    <source>
        <dbReference type="Pfam" id="PF26294"/>
    </source>
</evidence>
<dbReference type="PRINTS" id="PR01339">
    <property type="entry name" value="TYPE3OMOPROT"/>
</dbReference>
<dbReference type="InterPro" id="IPR003283">
    <property type="entry name" value="T3SS_OMP_SpaO"/>
</dbReference>
<comment type="similarity">
    <text evidence="1">Belongs to the FliN/MopA/SpaO family.</text>
</comment>
<reference evidence="7" key="1">
    <citation type="submission" date="2020-11" db="EMBL/GenBank/DDBJ databases">
        <authorList>
            <person name="Lee S.D."/>
        </authorList>
    </citation>
    <scope>NUCLEOTIDE SEQUENCE</scope>
    <source>
        <strain evidence="7">SAP-2</strain>
    </source>
</reference>
<proteinExistence type="inferred from homology"/>
<dbReference type="Pfam" id="PF26294">
    <property type="entry name" value="SpaO_N"/>
    <property type="match status" value="1"/>
</dbReference>
<name>A0AA41BX28_9GAMM</name>
<comment type="caution">
    <text evidence="7">The sequence shown here is derived from an EMBL/GenBank/DDBJ whole genome shotgun (WGS) entry which is preliminary data.</text>
</comment>
<evidence type="ECO:0000259" key="4">
    <source>
        <dbReference type="Pfam" id="PF01052"/>
    </source>
</evidence>
<accession>A0AA41BX28</accession>
<feature type="domain" description="SpaO N-terminal" evidence="5">
    <location>
        <begin position="2"/>
        <end position="131"/>
    </location>
</feature>
<dbReference type="SUPFAM" id="SSF101801">
    <property type="entry name" value="Surface presentation of antigens (SPOA)"/>
    <property type="match status" value="1"/>
</dbReference>
<feature type="domain" description="Flagellar motor switch protein FliN-like C-terminal" evidence="4">
    <location>
        <begin position="234"/>
        <end position="299"/>
    </location>
</feature>
<dbReference type="EMBL" id="JADMKS010000005">
    <property type="protein sequence ID" value="MBF6637711.1"/>
    <property type="molecule type" value="Genomic_DNA"/>
</dbReference>
<evidence type="ECO:0000256" key="1">
    <source>
        <dbReference type="ARBA" id="ARBA00009226"/>
    </source>
</evidence>
<dbReference type="Pfam" id="PF01052">
    <property type="entry name" value="FliMN_C"/>
    <property type="match status" value="1"/>
</dbReference>
<feature type="domain" description="SpaO FliM/N C-terminal related" evidence="6">
    <location>
        <begin position="148"/>
        <end position="207"/>
    </location>
</feature>
<dbReference type="Pfam" id="PF26304">
    <property type="entry name" value="FliMN_C_rel"/>
    <property type="match status" value="1"/>
</dbReference>
<dbReference type="InterPro" id="IPR058804">
    <property type="entry name" value="SpaO_N"/>
</dbReference>
<dbReference type="RefSeq" id="WP_194978202.1">
    <property type="nucleotide sequence ID" value="NZ_JADMKS010000005.1"/>
</dbReference>
<reference evidence="7" key="2">
    <citation type="submission" date="2022-09" db="EMBL/GenBank/DDBJ databases">
        <title>Rouxiella aceris sp. nov., isolated from tree sap and emended description of the genus Rhouxiella.</title>
        <authorList>
            <person name="Kim I.S."/>
        </authorList>
    </citation>
    <scope>NUCLEOTIDE SEQUENCE</scope>
    <source>
        <strain evidence="7">SAP-2</strain>
    </source>
</reference>
<evidence type="ECO:0000313" key="8">
    <source>
        <dbReference type="Proteomes" id="UP000705283"/>
    </source>
</evidence>
<organism evidence="7 8">
    <name type="scientific">Rouxiella silvae</name>
    <dbReference type="NCBI Taxonomy" id="1646373"/>
    <lineage>
        <taxon>Bacteria</taxon>
        <taxon>Pseudomonadati</taxon>
        <taxon>Pseudomonadota</taxon>
        <taxon>Gammaproteobacteria</taxon>
        <taxon>Enterobacterales</taxon>
        <taxon>Yersiniaceae</taxon>
        <taxon>Rouxiella</taxon>
    </lineage>
</organism>
<evidence type="ECO:0000259" key="6">
    <source>
        <dbReference type="Pfam" id="PF26304"/>
    </source>
</evidence>
<dbReference type="GO" id="GO:0009306">
    <property type="term" value="P:protein secretion"/>
    <property type="evidence" value="ECO:0007669"/>
    <property type="project" value="InterPro"/>
</dbReference>
<evidence type="ECO:0000313" key="7">
    <source>
        <dbReference type="EMBL" id="MBF6637711.1"/>
    </source>
</evidence>
<dbReference type="InterPro" id="IPR058805">
    <property type="entry name" value="SpaO_FliMN_C_rel"/>
</dbReference>
<keyword evidence="7" id="KW-0969">Cilium</keyword>
<dbReference type="InterPro" id="IPR001543">
    <property type="entry name" value="FliN-like_C"/>
</dbReference>
<protein>
    <recommendedName>
        <fullName evidence="2">Surface presentation of antigens protein SpaO</fullName>
    </recommendedName>
</protein>
<keyword evidence="7" id="KW-0966">Cell projection</keyword>
<evidence type="ECO:0000256" key="3">
    <source>
        <dbReference type="ARBA" id="ARBA00023026"/>
    </source>
</evidence>
<dbReference type="Proteomes" id="UP000705283">
    <property type="component" value="Unassembled WGS sequence"/>
</dbReference>
<evidence type="ECO:0000256" key="2">
    <source>
        <dbReference type="ARBA" id="ARBA00021925"/>
    </source>
</evidence>
<dbReference type="Gene3D" id="2.30.330.10">
    <property type="entry name" value="SpoA-like"/>
    <property type="match status" value="1"/>
</dbReference>
<gene>
    <name evidence="7" type="ORF">ITX54_13685</name>
</gene>
<keyword evidence="3" id="KW-0843">Virulence</keyword>
<keyword evidence="7" id="KW-0282">Flagellum</keyword>